<dbReference type="Proteomes" id="UP000774804">
    <property type="component" value="Unassembled WGS sequence"/>
</dbReference>
<dbReference type="EMBL" id="RCMV01000327">
    <property type="protein sequence ID" value="KAG3219101.1"/>
    <property type="molecule type" value="Genomic_DNA"/>
</dbReference>
<organism evidence="7 8">
    <name type="scientific">Phytophthora cactorum</name>
    <dbReference type="NCBI Taxonomy" id="29920"/>
    <lineage>
        <taxon>Eukaryota</taxon>
        <taxon>Sar</taxon>
        <taxon>Stramenopiles</taxon>
        <taxon>Oomycota</taxon>
        <taxon>Peronosporomycetes</taxon>
        <taxon>Peronosporales</taxon>
        <taxon>Peronosporaceae</taxon>
        <taxon>Phytophthora</taxon>
    </lineage>
</organism>
<evidence type="ECO:0000313" key="5">
    <source>
        <dbReference type="EMBL" id="KAG2978831.1"/>
    </source>
</evidence>
<feature type="region of interest" description="Disordered" evidence="1">
    <location>
        <begin position="480"/>
        <end position="512"/>
    </location>
</feature>
<dbReference type="AlphaFoldDB" id="A0A329S6X9"/>
<evidence type="ECO:0000313" key="8">
    <source>
        <dbReference type="Proteomes" id="UP000251314"/>
    </source>
</evidence>
<dbReference type="EMBL" id="RCML01000379">
    <property type="protein sequence ID" value="KAG2978831.1"/>
    <property type="molecule type" value="Genomic_DNA"/>
</dbReference>
<evidence type="ECO:0000313" key="2">
    <source>
        <dbReference type="EMBL" id="KAG2855435.1"/>
    </source>
</evidence>
<comment type="caution">
    <text evidence="7">The sequence shown here is derived from an EMBL/GenBank/DDBJ whole genome shotgun (WGS) entry which is preliminary data.</text>
</comment>
<proteinExistence type="predicted"/>
<dbReference type="Proteomes" id="UP000736787">
    <property type="component" value="Unassembled WGS sequence"/>
</dbReference>
<dbReference type="Proteomes" id="UP000251314">
    <property type="component" value="Unassembled WGS sequence"/>
</dbReference>
<feature type="compositionally biased region" description="Polar residues" evidence="1">
    <location>
        <begin position="238"/>
        <end position="265"/>
    </location>
</feature>
<sequence length="512" mass="55596">MISTAYAAHRVARTHVVVPPRSNSFSSPRSSGPSYPWGYYPPDPGHGADLYLDKPTAPRGLLGNVTSKGAYERDLVKNNPLFLTDILAVMCVLLAPHHISLKEFTALRKKTENRGGLHPVWGYPWVIPEQCSSQNNANALFWKGVRLHDYIPEALRELQEDRLLSHILDLRDLRITFAHLVGRRQLTQDTRKLKVASSARDERGYGHPSSGAIPRSAAKKPQTTYEAVDASVARSRQPLGSQLGAAQSAPTSSRSWDNHSTSRGAGTSHGGAALRVHTPRGSGSLHFGRGEQDAPSYDYEPETPRSTSEPSVPPAAAPEDAEVGCLHQRILVLEIALGIGFGGSAAAEAGNCGQLTELHDRLVQLERQVHGRGGQIQGLHGRVSRRASETDMNAAFDQIRKIWGILRPQAPRAEAPAYVYARPQAEAPTRSRITMARTRLSSPGLIRTEPLKRMTSLESGGPAWDLVFWLWALDGAGDPVSLRGASAEQTDPEGRGTASGDPRKTSCWSSST</sequence>
<dbReference type="EMBL" id="MJFZ01000268">
    <property type="protein sequence ID" value="RAW32684.1"/>
    <property type="molecule type" value="Genomic_DNA"/>
</dbReference>
<dbReference type="Proteomes" id="UP000760860">
    <property type="component" value="Unassembled WGS sequence"/>
</dbReference>
<dbReference type="Proteomes" id="UP000697107">
    <property type="component" value="Unassembled WGS sequence"/>
</dbReference>
<evidence type="ECO:0000313" key="3">
    <source>
        <dbReference type="EMBL" id="KAG2891083.1"/>
    </source>
</evidence>
<accession>A0A329S6X9</accession>
<protein>
    <submittedName>
        <fullName evidence="7">Uncharacterized protein</fullName>
    </submittedName>
</protein>
<reference evidence="7 8" key="1">
    <citation type="submission" date="2018-01" db="EMBL/GenBank/DDBJ databases">
        <title>Draft genome of the strawberry crown rot pathogen Phytophthora cactorum.</title>
        <authorList>
            <person name="Armitage A.D."/>
            <person name="Lysoe E."/>
            <person name="Nellist C.F."/>
            <person name="Harrison R.J."/>
            <person name="Brurberg M.B."/>
        </authorList>
    </citation>
    <scope>NUCLEOTIDE SEQUENCE [LARGE SCALE GENOMIC DNA]</scope>
    <source>
        <strain evidence="7 8">10300</strain>
    </source>
</reference>
<dbReference type="EMBL" id="RCMI01001083">
    <property type="protein sequence ID" value="KAG2891083.1"/>
    <property type="molecule type" value="Genomic_DNA"/>
</dbReference>
<dbReference type="EMBL" id="RCMG01000377">
    <property type="protein sequence ID" value="KAG2855435.1"/>
    <property type="molecule type" value="Genomic_DNA"/>
</dbReference>
<name>A0A329S6X9_9STRA</name>
<reference evidence="2" key="2">
    <citation type="submission" date="2018-10" db="EMBL/GenBank/DDBJ databases">
        <title>Effector identification in a new, highly contiguous assembly of the strawberry crown rot pathogen Phytophthora cactorum.</title>
        <authorList>
            <person name="Armitage A.D."/>
            <person name="Nellist C.F."/>
            <person name="Bates H."/>
            <person name="Vickerstaff R.J."/>
            <person name="Harrison R.J."/>
        </authorList>
    </citation>
    <scope>NUCLEOTIDE SEQUENCE</scope>
    <source>
        <strain evidence="2">15-7</strain>
        <strain evidence="3">4032</strain>
        <strain evidence="4">4040</strain>
        <strain evidence="5">P415</strain>
        <strain evidence="6">P421</strain>
    </source>
</reference>
<evidence type="ECO:0000313" key="4">
    <source>
        <dbReference type="EMBL" id="KAG2895644.1"/>
    </source>
</evidence>
<evidence type="ECO:0000313" key="7">
    <source>
        <dbReference type="EMBL" id="RAW32684.1"/>
    </source>
</evidence>
<dbReference type="OrthoDB" id="126917at2759"/>
<keyword evidence="8" id="KW-1185">Reference proteome</keyword>
<feature type="region of interest" description="Disordered" evidence="1">
    <location>
        <begin position="189"/>
        <end position="320"/>
    </location>
</feature>
<dbReference type="STRING" id="29920.A0A329S6X9"/>
<dbReference type="Proteomes" id="UP000735874">
    <property type="component" value="Unassembled WGS sequence"/>
</dbReference>
<evidence type="ECO:0000313" key="6">
    <source>
        <dbReference type="EMBL" id="KAG3219101.1"/>
    </source>
</evidence>
<dbReference type="EMBL" id="RCMK01001381">
    <property type="protein sequence ID" value="KAG2895644.1"/>
    <property type="molecule type" value="Genomic_DNA"/>
</dbReference>
<gene>
    <name evidence="7" type="ORF">PC110_g10992</name>
    <name evidence="2" type="ORF">PC113_g12446</name>
    <name evidence="3" type="ORF">PC115_g19319</name>
    <name evidence="4" type="ORF">PC117_g23221</name>
    <name evidence="5" type="ORF">PC118_g12062</name>
    <name evidence="6" type="ORF">PC129_g10128</name>
</gene>
<dbReference type="VEuPathDB" id="FungiDB:PC110_g10992"/>
<evidence type="ECO:0000256" key="1">
    <source>
        <dbReference type="SAM" id="MobiDB-lite"/>
    </source>
</evidence>